<sequence>MKNSVNNLFTAIQGEHIKKRGSGLYTMSLIFGLIIPLLYSIIYIFNQEATAKPVAFSFNIFTKHLNDIFDSFTVFIFPLLIILITSKIAQLDHKNGGWQLMETTPLQKTSIYLSKFCVVLIANSIAIFSFLFFSVLSTLVIYLFVEAPEVAEFNLPFLHLLHIFIRLFIASLFLTAFQYFLAVKISSYIWSVLIGFFLLIGFLIVSSLVTIPDWFPFEILKRVAKYPEGSQVENWLLFTEKISIIGAAFFLFLGYYWYSFKSIFRAFFYSKKRLVISLLVTAITVFSYLFLSQTHQVMLNKKTIIAGEIKSETKFKKAYLIHPIIEDTLAALEIRNNKFHTVLSNKIPLDNYKIIIDNSLPVDLLFASNDSIFASIEFMNNELKTELFGSRFPENDYQKSNSVSWSYLSYQINESVNLDNPKKIQEELFDEWEDKYNAANTFKTADNYTPKQDFIEKEKKLITVEYLNLLNQFLDKRKALFPNDKTVLIDDVKFLKSKITLQDESLIGNENYLSYLLYELTKQDSRDIDKNLKEIDAISTLEPSQFKNRLLYYYLKNNIKEANSSENRLQLVENYANKITDSKLNKSILHLFKTYERLGRGKIADEILATNLDSKPISLSNFKGKYVVIDVWATWCGPCRYQSPYFEKMAIKYKKENIQFIALSTDKDVKKWFVSAQLKSKSVLQLHANDIGKLGKDYNIESIPRFILIDTEGKIYNSNMPFPTEATFEMILRKVLNLKELE</sequence>
<organism evidence="7 8">
    <name type="scientific">Flavobacterium lacus</name>
    <dbReference type="NCBI Taxonomy" id="1353778"/>
    <lineage>
        <taxon>Bacteria</taxon>
        <taxon>Pseudomonadati</taxon>
        <taxon>Bacteroidota</taxon>
        <taxon>Flavobacteriia</taxon>
        <taxon>Flavobacteriales</taxon>
        <taxon>Flavobacteriaceae</taxon>
        <taxon>Flavobacterium</taxon>
    </lineage>
</organism>
<dbReference type="EMBL" id="QLSV01000009">
    <property type="protein sequence ID" value="RAR47446.1"/>
    <property type="molecule type" value="Genomic_DNA"/>
</dbReference>
<dbReference type="PANTHER" id="PTHR42852:SF6">
    <property type="entry name" value="THIOL:DISULFIDE INTERCHANGE PROTEIN DSBE"/>
    <property type="match status" value="1"/>
</dbReference>
<reference evidence="7 8" key="1">
    <citation type="submission" date="2018-06" db="EMBL/GenBank/DDBJ databases">
        <title>Genomic Encyclopedia of Type Strains, Phase III (KMG-III): the genomes of soil and plant-associated and newly described type strains.</title>
        <authorList>
            <person name="Whitman W."/>
        </authorList>
    </citation>
    <scope>NUCLEOTIDE SEQUENCE [LARGE SCALE GENOMIC DNA]</scope>
    <source>
        <strain evidence="7 8">CGMCC 1.12504</strain>
    </source>
</reference>
<keyword evidence="5" id="KW-1133">Transmembrane helix</keyword>
<dbReference type="PANTHER" id="PTHR42852">
    <property type="entry name" value="THIOL:DISULFIDE INTERCHANGE PROTEIN DSBE"/>
    <property type="match status" value="1"/>
</dbReference>
<dbReference type="InterPro" id="IPR036249">
    <property type="entry name" value="Thioredoxin-like_sf"/>
</dbReference>
<dbReference type="InterPro" id="IPR017937">
    <property type="entry name" value="Thioredoxin_CS"/>
</dbReference>
<comment type="subcellular location">
    <subcellularLocation>
        <location evidence="1">Cell envelope</location>
    </subcellularLocation>
</comment>
<dbReference type="GO" id="GO:0017004">
    <property type="term" value="P:cytochrome complex assembly"/>
    <property type="evidence" value="ECO:0007669"/>
    <property type="project" value="UniProtKB-KW"/>
</dbReference>
<proteinExistence type="predicted"/>
<keyword evidence="5" id="KW-0812">Transmembrane</keyword>
<dbReference type="RefSeq" id="WP_112086454.1">
    <property type="nucleotide sequence ID" value="NZ_QLSV01000009.1"/>
</dbReference>
<dbReference type="InterPro" id="IPR013766">
    <property type="entry name" value="Thioredoxin_domain"/>
</dbReference>
<evidence type="ECO:0000256" key="2">
    <source>
        <dbReference type="ARBA" id="ARBA00022748"/>
    </source>
</evidence>
<feature type="transmembrane region" description="Helical" evidence="5">
    <location>
        <begin position="274"/>
        <end position="291"/>
    </location>
</feature>
<feature type="transmembrane region" description="Helical" evidence="5">
    <location>
        <begin position="157"/>
        <end position="181"/>
    </location>
</feature>
<keyword evidence="5" id="KW-0472">Membrane</keyword>
<feature type="transmembrane region" description="Helical" evidence="5">
    <location>
        <begin position="65"/>
        <end position="84"/>
    </location>
</feature>
<dbReference type="PROSITE" id="PS00194">
    <property type="entry name" value="THIOREDOXIN_1"/>
    <property type="match status" value="1"/>
</dbReference>
<evidence type="ECO:0000256" key="3">
    <source>
        <dbReference type="ARBA" id="ARBA00023157"/>
    </source>
</evidence>
<comment type="caution">
    <text evidence="7">The sequence shown here is derived from an EMBL/GenBank/DDBJ whole genome shotgun (WGS) entry which is preliminary data.</text>
</comment>
<feature type="transmembrane region" description="Helical" evidence="5">
    <location>
        <begin position="24"/>
        <end position="45"/>
    </location>
</feature>
<dbReference type="GO" id="GO:0030313">
    <property type="term" value="C:cell envelope"/>
    <property type="evidence" value="ECO:0007669"/>
    <property type="project" value="UniProtKB-SubCell"/>
</dbReference>
<dbReference type="OrthoDB" id="743079at2"/>
<keyword evidence="8" id="KW-1185">Reference proteome</keyword>
<dbReference type="Gene3D" id="3.40.30.10">
    <property type="entry name" value="Glutaredoxin"/>
    <property type="match status" value="1"/>
</dbReference>
<evidence type="ECO:0000256" key="1">
    <source>
        <dbReference type="ARBA" id="ARBA00004196"/>
    </source>
</evidence>
<feature type="domain" description="Thioredoxin" evidence="6">
    <location>
        <begin position="598"/>
        <end position="740"/>
    </location>
</feature>
<evidence type="ECO:0000313" key="8">
    <source>
        <dbReference type="Proteomes" id="UP000249518"/>
    </source>
</evidence>
<dbReference type="Proteomes" id="UP000249518">
    <property type="component" value="Unassembled WGS sequence"/>
</dbReference>
<dbReference type="CDD" id="cd21809">
    <property type="entry name" value="ABC-2_lan_permease-like"/>
    <property type="match status" value="1"/>
</dbReference>
<evidence type="ECO:0000259" key="6">
    <source>
        <dbReference type="PROSITE" id="PS51352"/>
    </source>
</evidence>
<dbReference type="AlphaFoldDB" id="A0A328WQN4"/>
<feature type="transmembrane region" description="Helical" evidence="5">
    <location>
        <begin position="188"/>
        <end position="215"/>
    </location>
</feature>
<dbReference type="PROSITE" id="PS51352">
    <property type="entry name" value="THIOREDOXIN_2"/>
    <property type="match status" value="1"/>
</dbReference>
<keyword evidence="2" id="KW-0201">Cytochrome c-type biogenesis</keyword>
<evidence type="ECO:0000256" key="5">
    <source>
        <dbReference type="SAM" id="Phobius"/>
    </source>
</evidence>
<gene>
    <name evidence="7" type="ORF">B0I10_109120</name>
</gene>
<name>A0A328WQN4_9FLAO</name>
<feature type="transmembrane region" description="Helical" evidence="5">
    <location>
        <begin position="116"/>
        <end position="145"/>
    </location>
</feature>
<dbReference type="GO" id="GO:0016491">
    <property type="term" value="F:oxidoreductase activity"/>
    <property type="evidence" value="ECO:0007669"/>
    <property type="project" value="InterPro"/>
</dbReference>
<dbReference type="Pfam" id="PF12730">
    <property type="entry name" value="ABC2_membrane_4"/>
    <property type="match status" value="1"/>
</dbReference>
<dbReference type="SUPFAM" id="SSF52833">
    <property type="entry name" value="Thioredoxin-like"/>
    <property type="match status" value="1"/>
</dbReference>
<feature type="transmembrane region" description="Helical" evidence="5">
    <location>
        <begin position="235"/>
        <end position="258"/>
    </location>
</feature>
<protein>
    <recommendedName>
        <fullName evidence="6">Thioredoxin domain-containing protein</fullName>
    </recommendedName>
</protein>
<evidence type="ECO:0000313" key="7">
    <source>
        <dbReference type="EMBL" id="RAR47446.1"/>
    </source>
</evidence>
<accession>A0A328WQN4</accession>
<dbReference type="InterPro" id="IPR050553">
    <property type="entry name" value="Thioredoxin_ResA/DsbE_sf"/>
</dbReference>
<dbReference type="Pfam" id="PF08534">
    <property type="entry name" value="Redoxin"/>
    <property type="match status" value="1"/>
</dbReference>
<keyword evidence="4" id="KW-0676">Redox-active center</keyword>
<keyword evidence="3" id="KW-1015">Disulfide bond</keyword>
<evidence type="ECO:0000256" key="4">
    <source>
        <dbReference type="ARBA" id="ARBA00023284"/>
    </source>
</evidence>
<dbReference type="InterPro" id="IPR013740">
    <property type="entry name" value="Redoxin"/>
</dbReference>
<dbReference type="CDD" id="cd02966">
    <property type="entry name" value="TlpA_like_family"/>
    <property type="match status" value="1"/>
</dbReference>